<reference evidence="4 5" key="1">
    <citation type="submission" date="2023-09" db="EMBL/GenBank/DDBJ databases">
        <title>Pangenome analysis of Batrachochytrium dendrobatidis and related Chytrids.</title>
        <authorList>
            <person name="Yacoub M.N."/>
            <person name="Stajich J.E."/>
            <person name="James T.Y."/>
        </authorList>
    </citation>
    <scope>NUCLEOTIDE SEQUENCE [LARGE SCALE GENOMIC DNA]</scope>
    <source>
        <strain evidence="4 5">JEL0888</strain>
    </source>
</reference>
<keyword evidence="2" id="KW-0732">Signal</keyword>
<evidence type="ECO:0000313" key="4">
    <source>
        <dbReference type="EMBL" id="KAL2912102.1"/>
    </source>
</evidence>
<protein>
    <recommendedName>
        <fullName evidence="3">PKD domain-containing protein</fullName>
    </recommendedName>
</protein>
<keyword evidence="1" id="KW-1133">Transmembrane helix</keyword>
<keyword evidence="5" id="KW-1185">Reference proteome</keyword>
<dbReference type="CDD" id="cd00146">
    <property type="entry name" value="PKD"/>
    <property type="match status" value="1"/>
</dbReference>
<dbReference type="SUPFAM" id="SSF49299">
    <property type="entry name" value="PKD domain"/>
    <property type="match status" value="1"/>
</dbReference>
<evidence type="ECO:0000256" key="1">
    <source>
        <dbReference type="SAM" id="Phobius"/>
    </source>
</evidence>
<dbReference type="SMART" id="SM00089">
    <property type="entry name" value="PKD"/>
    <property type="match status" value="1"/>
</dbReference>
<dbReference type="InterPro" id="IPR035986">
    <property type="entry name" value="PKD_dom_sf"/>
</dbReference>
<keyword evidence="1" id="KW-0472">Membrane</keyword>
<dbReference type="Proteomes" id="UP001527925">
    <property type="component" value="Unassembled WGS sequence"/>
</dbReference>
<dbReference type="InterPro" id="IPR013783">
    <property type="entry name" value="Ig-like_fold"/>
</dbReference>
<dbReference type="PROSITE" id="PS50093">
    <property type="entry name" value="PKD"/>
    <property type="match status" value="1"/>
</dbReference>
<sequence>MLRRAWSRAAVAAVAWVRAAVALPGATYPVPRLAAYSSVDDIYVGVPVTFDASLSSISSSSATNYYLFQFGDTDAAGTAQTQLVSQSGPPSAVRVTHTYTAPGTYTASLVLSDAAFSSVAAIQGPLQVSTTAGGYGAPAATVVVVVKPSFGECYPFTASLTWNATCVADGASDPCALAAGTVTVNIQAIDPAGVLTDLPTAFSAVGDGPSVSMSNLTHAYVIADSSIKVFGSQWWTCTATSGKWAASFDASIFTSAAPVPATIRSNKSAIMGCTMRDTRIDLTVPLISHATLGFDMSSTVNGVKAAASLATQTFQPKLLRIAQNLCKRSQTIAIFSAVASPSFNSLGALVASSPNQFATSATLWDLTRDSAGSSAPSSKGSLCGSAGLSAAQCQELTIVDALIVDNRLLFTTSAGLFISTAIPLFVSGPLPSALSYTRITSGFATVDSPAASTSLFKIQLLGSSTCLAKFTGRVFVLLPSAAAATSPIDTVAYALTVMHFGNATFATVSVAALRTALPTAGITAAHSFVSARYDEMHQRNIYLLGVAVSSACLGRRCPYNTPIVVLHNTDAGTFSTGSGLPAATVVTGMQTHGISNVMYVFGSEVWVSQDAGSNWLKQFELDQGNAGSEVLVEMQSALASDESIVFLSSAGRVFYGMILTAEFVLVRTVPPIGTAELASLASDGKGGLSVVWTEAQPAYGGASTAYPSGFLADSMGTLRKTILNAVPISRASTISPADDSFGSTLAPVFLSATRVRVYVVSPATSNYFRQHHRGWQISHKNGGAVVIRSIAADGMSADCEIATPLVPETATQSPAIAASLTVSGLSGLTGDVTTLPLISTTVTPQTVTLTLTSLGGSGVGWMFSDIGKTVVVNYAAIVITAVASTTSATGSLIQKPNMAAAAASLTVATGAWAMYDFRPSADYATTVTQSISLSVSGTAVTVTLAAGEMSFSAQHTGMILSTAAGWGVVQYVTSATVAVASAFQTFGSATYAAGSWHLYATRPEYTLGAAFPDARQIARTWLLSPRDCVAAPNLALTPSLPAMVYSNRNNAIALNVAVTLSDVLGMPQAQVVMQLSNSATSNLTIGPVAAYPEQGRSLSAVIGDENHEGHSLMLMHTTGGSLKCPPSYKWLRMIHGCAPTRYIGYDLPVSKQDFLSGAGMTGPIPVTTALPANYRPPSSLGYNVPTSNNIYNADPQQPMYRTRFQVSRTTGAYKQCAGQPTRSACGCTDVQRLSMKEANSDCIDRVLNVLYSQPFVPNITTHEYNAVSTVETGRYLLKELNGRVDWCFTSVADCSNRDLVSTTPFDPSRDTIQWSGGELYHFRATIMTDEYCDLSAEFMVFVALKPPPKGLLFVSVVVTCTAVGLVLFFLYIRYASKRQ</sequence>
<dbReference type="Pfam" id="PF15149">
    <property type="entry name" value="CATSPERB_C"/>
    <property type="match status" value="1"/>
</dbReference>
<dbReference type="InterPro" id="IPR000601">
    <property type="entry name" value="PKD_dom"/>
</dbReference>
<dbReference type="InterPro" id="IPR022409">
    <property type="entry name" value="PKD/Chitinase_dom"/>
</dbReference>
<feature type="domain" description="PKD" evidence="3">
    <location>
        <begin position="66"/>
        <end position="115"/>
    </location>
</feature>
<dbReference type="PANTHER" id="PTHR14705:SF0">
    <property type="entry name" value="CATION CHANNEL SPERM-ASSOCIATED AUXILIARY SUBUNIT BETA"/>
    <property type="match status" value="1"/>
</dbReference>
<feature type="signal peptide" evidence="2">
    <location>
        <begin position="1"/>
        <end position="22"/>
    </location>
</feature>
<keyword evidence="1" id="KW-0812">Transmembrane</keyword>
<dbReference type="Pfam" id="PF00801">
    <property type="entry name" value="PKD"/>
    <property type="match status" value="1"/>
</dbReference>
<gene>
    <name evidence="4" type="ORF">HK105_208378</name>
</gene>
<proteinExistence type="predicted"/>
<evidence type="ECO:0000313" key="5">
    <source>
        <dbReference type="Proteomes" id="UP001527925"/>
    </source>
</evidence>
<organism evidence="4 5">
    <name type="scientific">Polyrhizophydium stewartii</name>
    <dbReference type="NCBI Taxonomy" id="2732419"/>
    <lineage>
        <taxon>Eukaryota</taxon>
        <taxon>Fungi</taxon>
        <taxon>Fungi incertae sedis</taxon>
        <taxon>Chytridiomycota</taxon>
        <taxon>Chytridiomycota incertae sedis</taxon>
        <taxon>Chytridiomycetes</taxon>
        <taxon>Rhizophydiales</taxon>
        <taxon>Rhizophydiales incertae sedis</taxon>
        <taxon>Polyrhizophydium</taxon>
    </lineage>
</organism>
<dbReference type="InterPro" id="IPR048789">
    <property type="entry name" value="CATSPERB_C"/>
</dbReference>
<accession>A0ABR4MXS2</accession>
<dbReference type="Gene3D" id="2.60.40.10">
    <property type="entry name" value="Immunoglobulins"/>
    <property type="match status" value="1"/>
</dbReference>
<dbReference type="EMBL" id="JADGIZ020000076">
    <property type="protein sequence ID" value="KAL2912102.1"/>
    <property type="molecule type" value="Genomic_DNA"/>
</dbReference>
<comment type="caution">
    <text evidence="4">The sequence shown here is derived from an EMBL/GenBank/DDBJ whole genome shotgun (WGS) entry which is preliminary data.</text>
</comment>
<dbReference type="PANTHER" id="PTHR14705">
    <property type="entry name" value="CATION CHANNEL SPERM-ASSOCIATED PROTEIN SUBUNIT BETA"/>
    <property type="match status" value="1"/>
</dbReference>
<feature type="chain" id="PRO_5045871807" description="PKD domain-containing protein" evidence="2">
    <location>
        <begin position="23"/>
        <end position="1379"/>
    </location>
</feature>
<dbReference type="InterPro" id="IPR053903">
    <property type="entry name" value="CATSPERB_head"/>
</dbReference>
<evidence type="ECO:0000259" key="3">
    <source>
        <dbReference type="PROSITE" id="PS50093"/>
    </source>
</evidence>
<dbReference type="Pfam" id="PF22830">
    <property type="entry name" value="CATSPERB_head"/>
    <property type="match status" value="1"/>
</dbReference>
<name>A0ABR4MXS2_9FUNG</name>
<dbReference type="InterPro" id="IPR028748">
    <property type="entry name" value="CATSPERB"/>
</dbReference>
<feature type="transmembrane region" description="Helical" evidence="1">
    <location>
        <begin position="1351"/>
        <end position="1372"/>
    </location>
</feature>
<evidence type="ECO:0000256" key="2">
    <source>
        <dbReference type="SAM" id="SignalP"/>
    </source>
</evidence>